<evidence type="ECO:0000256" key="1">
    <source>
        <dbReference type="SAM" id="MobiDB-lite"/>
    </source>
</evidence>
<protein>
    <submittedName>
        <fullName evidence="4">Uncharacterized protein LOC116296727 isoform X1</fullName>
    </submittedName>
</protein>
<gene>
    <name evidence="4" type="primary">LOC116296727</name>
</gene>
<feature type="domain" description="UspA" evidence="2">
    <location>
        <begin position="4"/>
        <end position="148"/>
    </location>
</feature>
<evidence type="ECO:0000313" key="3">
    <source>
        <dbReference type="Proteomes" id="UP000515163"/>
    </source>
</evidence>
<evidence type="ECO:0000313" key="4">
    <source>
        <dbReference type="RefSeq" id="XP_031560656.1"/>
    </source>
</evidence>
<accession>A0A6P8HZE4</accession>
<dbReference type="GeneID" id="116296727"/>
<organism evidence="3 4">
    <name type="scientific">Actinia tenebrosa</name>
    <name type="common">Australian red waratah sea anemone</name>
    <dbReference type="NCBI Taxonomy" id="6105"/>
    <lineage>
        <taxon>Eukaryota</taxon>
        <taxon>Metazoa</taxon>
        <taxon>Cnidaria</taxon>
        <taxon>Anthozoa</taxon>
        <taxon>Hexacorallia</taxon>
        <taxon>Actiniaria</taxon>
        <taxon>Actiniidae</taxon>
        <taxon>Actinia</taxon>
    </lineage>
</organism>
<dbReference type="CDD" id="cd23659">
    <property type="entry name" value="USP_At3g01520-like"/>
    <property type="match status" value="1"/>
</dbReference>
<dbReference type="InParanoid" id="A0A6P8HZE4"/>
<keyword evidence="3" id="KW-1185">Reference proteome</keyword>
<feature type="compositionally biased region" description="Basic and acidic residues" evidence="1">
    <location>
        <begin position="166"/>
        <end position="176"/>
    </location>
</feature>
<dbReference type="InterPro" id="IPR006015">
    <property type="entry name" value="Universal_stress_UspA"/>
</dbReference>
<dbReference type="SUPFAM" id="SSF52402">
    <property type="entry name" value="Adenine nucleotide alpha hydrolases-like"/>
    <property type="match status" value="1"/>
</dbReference>
<dbReference type="PANTHER" id="PTHR46989">
    <property type="entry name" value="USP DOMAIN-CONTAINING PROTEIN"/>
    <property type="match status" value="1"/>
</dbReference>
<dbReference type="Gene3D" id="3.40.50.620">
    <property type="entry name" value="HUPs"/>
    <property type="match status" value="1"/>
</dbReference>
<feature type="region of interest" description="Disordered" evidence="1">
    <location>
        <begin position="157"/>
        <end position="176"/>
    </location>
</feature>
<dbReference type="Pfam" id="PF00582">
    <property type="entry name" value="Usp"/>
    <property type="match status" value="1"/>
</dbReference>
<dbReference type="OrthoDB" id="843225at2759"/>
<dbReference type="InterPro" id="IPR014729">
    <property type="entry name" value="Rossmann-like_a/b/a_fold"/>
</dbReference>
<name>A0A6P8HZE4_ACTTE</name>
<evidence type="ECO:0000259" key="2">
    <source>
        <dbReference type="Pfam" id="PF00582"/>
    </source>
</evidence>
<reference evidence="4" key="1">
    <citation type="submission" date="2025-08" db="UniProtKB">
        <authorList>
            <consortium name="RefSeq"/>
        </authorList>
    </citation>
    <scope>IDENTIFICATION</scope>
    <source>
        <tissue evidence="4">Tentacle</tissue>
    </source>
</reference>
<dbReference type="Proteomes" id="UP000515163">
    <property type="component" value="Unplaced"/>
</dbReference>
<proteinExistence type="predicted"/>
<dbReference type="InterPro" id="IPR006016">
    <property type="entry name" value="UspA"/>
</dbReference>
<dbReference type="PRINTS" id="PR01438">
    <property type="entry name" value="UNVRSLSTRESS"/>
</dbReference>
<dbReference type="AlphaFoldDB" id="A0A6P8HZE4"/>
<dbReference type="KEGG" id="aten:116296727"/>
<dbReference type="RefSeq" id="XP_031560656.1">
    <property type="nucleotide sequence ID" value="XM_031704796.1"/>
</dbReference>
<sequence>MSRRTVLIPVDGSEHSEKAFDWYCDHLCKDEDMLLVVHCIEMPPMPEKRFPYAYDYYGEWRAEADKQRTKGKVLLHHFGATCKQKGIEHRLILKDERPDHTIINVANEEKADLIVIGARGLGTLRRTVLGSVSDFVVHHSPVAVTVVPPEAWRHHYPHQHTGSLEELEKRERTKTC</sequence>
<dbReference type="PANTHER" id="PTHR46989:SF3">
    <property type="entry name" value="USPA DOMAIN-CONTAINING PROTEIN"/>
    <property type="match status" value="1"/>
</dbReference>